<reference evidence="1 2" key="1">
    <citation type="submission" date="2016-10" db="EMBL/GenBank/DDBJ databases">
        <authorList>
            <person name="de Groot N.N."/>
        </authorList>
    </citation>
    <scope>NUCLEOTIDE SEQUENCE [LARGE SCALE GENOMIC DNA]</scope>
    <source>
        <strain evidence="1 2">DSM 22220</strain>
    </source>
</reference>
<evidence type="ECO:0000313" key="1">
    <source>
        <dbReference type="EMBL" id="SDE67698.1"/>
    </source>
</evidence>
<organism evidence="1 2">
    <name type="scientific">Paracoccus isoporae</name>
    <dbReference type="NCBI Taxonomy" id="591205"/>
    <lineage>
        <taxon>Bacteria</taxon>
        <taxon>Pseudomonadati</taxon>
        <taxon>Pseudomonadota</taxon>
        <taxon>Alphaproteobacteria</taxon>
        <taxon>Rhodobacterales</taxon>
        <taxon>Paracoccaceae</taxon>
        <taxon>Paracoccus</taxon>
    </lineage>
</organism>
<sequence length="230" mass="23446">MTDRVMPDTGRQDDPDGQIDKAARMTAAFTAELGRMQKQMWLTGREVDGFARGIRSALGRAFDGMVLDGLSLRDAMGGVARGMADTAYGIATKLVKQALAGVLAQGVNQLMSGAMPAAAQQGATPFAAGAAFSQGRVAAFAKGGIVTSPTRFPMRGGVGLMGEAGPEAIMPLSRGADGRLGVAATGGGAAARPVNVSITVNTPDVAGFARSQSQIAAHMGRALARGQRNL</sequence>
<evidence type="ECO:0000313" key="2">
    <source>
        <dbReference type="Proteomes" id="UP000199344"/>
    </source>
</evidence>
<gene>
    <name evidence="1" type="ORF">SAMN05421538_10991</name>
</gene>
<accession>A0A1G7EVK8</accession>
<keyword evidence="2" id="KW-1185">Reference proteome</keyword>
<name>A0A1G7EVK8_9RHOB</name>
<dbReference type="Proteomes" id="UP000199344">
    <property type="component" value="Unassembled WGS sequence"/>
</dbReference>
<dbReference type="EMBL" id="FNAH01000009">
    <property type="protein sequence ID" value="SDE67698.1"/>
    <property type="molecule type" value="Genomic_DNA"/>
</dbReference>
<protein>
    <submittedName>
        <fullName evidence="1">Phage tail tape measure protein, lambda family</fullName>
    </submittedName>
</protein>
<dbReference type="AlphaFoldDB" id="A0A1G7EVK8"/>
<proteinExistence type="predicted"/>
<dbReference type="STRING" id="591205.SAMN05421538_10991"/>